<sequence>MALVLRPSEESTNWAKGEDTEPEPDTYRGSHDSNGDPPDCTIPSSLGAAQVQRGDGFGGAGRCVMCGMAKVGSDNVNVRKSVEGERGWGWMERGEWRG</sequence>
<evidence type="ECO:0000256" key="1">
    <source>
        <dbReference type="SAM" id="MobiDB-lite"/>
    </source>
</evidence>
<organism evidence="2 3">
    <name type="scientific">Portunus trituberculatus</name>
    <name type="common">Swimming crab</name>
    <name type="synonym">Neptunus trituberculatus</name>
    <dbReference type="NCBI Taxonomy" id="210409"/>
    <lineage>
        <taxon>Eukaryota</taxon>
        <taxon>Metazoa</taxon>
        <taxon>Ecdysozoa</taxon>
        <taxon>Arthropoda</taxon>
        <taxon>Crustacea</taxon>
        <taxon>Multicrustacea</taxon>
        <taxon>Malacostraca</taxon>
        <taxon>Eumalacostraca</taxon>
        <taxon>Eucarida</taxon>
        <taxon>Decapoda</taxon>
        <taxon>Pleocyemata</taxon>
        <taxon>Brachyura</taxon>
        <taxon>Eubrachyura</taxon>
        <taxon>Portunoidea</taxon>
        <taxon>Portunidae</taxon>
        <taxon>Portuninae</taxon>
        <taxon>Portunus</taxon>
    </lineage>
</organism>
<gene>
    <name evidence="2" type="ORF">E2C01_023193</name>
</gene>
<dbReference type="EMBL" id="VSRR010002162">
    <property type="protein sequence ID" value="MPC29938.1"/>
    <property type="molecule type" value="Genomic_DNA"/>
</dbReference>
<reference evidence="2 3" key="1">
    <citation type="submission" date="2019-05" db="EMBL/GenBank/DDBJ databases">
        <title>Another draft genome of Portunus trituberculatus and its Hox gene families provides insights of decapod evolution.</title>
        <authorList>
            <person name="Jeong J.-H."/>
            <person name="Song I."/>
            <person name="Kim S."/>
            <person name="Choi T."/>
            <person name="Kim D."/>
            <person name="Ryu S."/>
            <person name="Kim W."/>
        </authorList>
    </citation>
    <scope>NUCLEOTIDE SEQUENCE [LARGE SCALE GENOMIC DNA]</scope>
    <source>
        <tissue evidence="2">Muscle</tissue>
    </source>
</reference>
<evidence type="ECO:0000313" key="2">
    <source>
        <dbReference type="EMBL" id="MPC29938.1"/>
    </source>
</evidence>
<feature type="region of interest" description="Disordered" evidence="1">
    <location>
        <begin position="1"/>
        <end position="54"/>
    </location>
</feature>
<evidence type="ECO:0000313" key="3">
    <source>
        <dbReference type="Proteomes" id="UP000324222"/>
    </source>
</evidence>
<feature type="compositionally biased region" description="Basic and acidic residues" evidence="1">
    <location>
        <begin position="25"/>
        <end position="34"/>
    </location>
</feature>
<name>A0A5B7E858_PORTR</name>
<comment type="caution">
    <text evidence="2">The sequence shown here is derived from an EMBL/GenBank/DDBJ whole genome shotgun (WGS) entry which is preliminary data.</text>
</comment>
<proteinExistence type="predicted"/>
<protein>
    <submittedName>
        <fullName evidence="2">Uncharacterized protein</fullName>
    </submittedName>
</protein>
<dbReference type="AlphaFoldDB" id="A0A5B7E858"/>
<accession>A0A5B7E858</accession>
<dbReference type="Proteomes" id="UP000324222">
    <property type="component" value="Unassembled WGS sequence"/>
</dbReference>
<keyword evidence="3" id="KW-1185">Reference proteome</keyword>